<dbReference type="Proteomes" id="UP000287247">
    <property type="component" value="Unassembled WGS sequence"/>
</dbReference>
<keyword evidence="2" id="KW-0812">Transmembrane</keyword>
<protein>
    <recommendedName>
        <fullName evidence="5">DUF3172 domain-containing protein</fullName>
    </recommendedName>
</protein>
<name>A0A401ICD3_APHSA</name>
<dbReference type="AlphaFoldDB" id="A0A401ICD3"/>
<feature type="region of interest" description="Disordered" evidence="1">
    <location>
        <begin position="1"/>
        <end position="23"/>
    </location>
</feature>
<evidence type="ECO:0000256" key="1">
    <source>
        <dbReference type="SAM" id="MobiDB-lite"/>
    </source>
</evidence>
<dbReference type="Pfam" id="PF11371">
    <property type="entry name" value="DUF3172"/>
    <property type="match status" value="1"/>
</dbReference>
<accession>A0A401ICD3</accession>
<keyword evidence="2" id="KW-0472">Membrane</keyword>
<dbReference type="InterPro" id="IPR021511">
    <property type="entry name" value="DUF3172"/>
</dbReference>
<feature type="transmembrane region" description="Helical" evidence="2">
    <location>
        <begin position="28"/>
        <end position="50"/>
    </location>
</feature>
<feature type="compositionally biased region" description="Low complexity" evidence="1">
    <location>
        <begin position="7"/>
        <end position="17"/>
    </location>
</feature>
<evidence type="ECO:0008006" key="5">
    <source>
        <dbReference type="Google" id="ProtNLM"/>
    </source>
</evidence>
<gene>
    <name evidence="3" type="ORF">AsFPU1_0306</name>
</gene>
<keyword evidence="2" id="KW-1133">Transmembrane helix</keyword>
<dbReference type="EMBL" id="BDQK01000001">
    <property type="protein sequence ID" value="GBF78915.1"/>
    <property type="molecule type" value="Genomic_DNA"/>
</dbReference>
<sequence length="183" mass="19766">MTRRSPRSSQPRSNSGRYSSGEPSGPKFNYGTIALFGGIFILGIGVGIGVSSTASFDPQNVASREVIDKSAPNAELCVQFGASAIVTDMRVFITLNPFSVFVTQPAMQPGCVLRRSNINLLEQQRLVTSEQFRDCKNRMNTFGFTGALESKPTISCIYPNDAAGNLFLNPAGSVSPRTDNQDF</sequence>
<reference evidence="4" key="1">
    <citation type="submission" date="2017-05" db="EMBL/GenBank/DDBJ databases">
        <title>Physiological properties and genetic analysis related to exopolysaccharide production of fresh-water unicellular cyanobacterium Aphanothece sacrum, Suizenji Nori, that has been cultured as a food source in Japan.</title>
        <authorList>
            <person name="Kanesaki Y."/>
            <person name="Yoshikawa S."/>
            <person name="Ohki K."/>
        </authorList>
    </citation>
    <scope>NUCLEOTIDE SEQUENCE [LARGE SCALE GENOMIC DNA]</scope>
    <source>
        <strain evidence="4">FPU1</strain>
    </source>
</reference>
<evidence type="ECO:0000313" key="4">
    <source>
        <dbReference type="Proteomes" id="UP000287247"/>
    </source>
</evidence>
<dbReference type="OrthoDB" id="455197at2"/>
<evidence type="ECO:0000313" key="3">
    <source>
        <dbReference type="EMBL" id="GBF78915.1"/>
    </source>
</evidence>
<organism evidence="3 4">
    <name type="scientific">Aphanothece sacrum FPU1</name>
    <dbReference type="NCBI Taxonomy" id="1920663"/>
    <lineage>
        <taxon>Bacteria</taxon>
        <taxon>Bacillati</taxon>
        <taxon>Cyanobacteriota</taxon>
        <taxon>Cyanophyceae</taxon>
        <taxon>Oscillatoriophycideae</taxon>
        <taxon>Chroococcales</taxon>
        <taxon>Aphanothecaceae</taxon>
        <taxon>Aphanothece</taxon>
    </lineage>
</organism>
<keyword evidence="4" id="KW-1185">Reference proteome</keyword>
<evidence type="ECO:0000256" key="2">
    <source>
        <dbReference type="SAM" id="Phobius"/>
    </source>
</evidence>
<proteinExistence type="predicted"/>
<dbReference type="RefSeq" id="WP_124977720.1">
    <property type="nucleotide sequence ID" value="NZ_BDQK01000001.1"/>
</dbReference>
<comment type="caution">
    <text evidence="3">The sequence shown here is derived from an EMBL/GenBank/DDBJ whole genome shotgun (WGS) entry which is preliminary data.</text>
</comment>